<dbReference type="PANTHER" id="PTHR40940:SF1">
    <property type="entry name" value="PROTEIN BATD"/>
    <property type="match status" value="1"/>
</dbReference>
<name>A0A6L6J4P6_9RHOB</name>
<feature type="signal peptide" evidence="2">
    <location>
        <begin position="1"/>
        <end position="18"/>
    </location>
</feature>
<evidence type="ECO:0008006" key="5">
    <source>
        <dbReference type="Google" id="ProtNLM"/>
    </source>
</evidence>
<dbReference type="InterPro" id="IPR025738">
    <property type="entry name" value="BatD"/>
</dbReference>
<gene>
    <name evidence="3" type="ORF">GL286_04920</name>
</gene>
<feature type="chain" id="PRO_5026996585" description="Protein BatD" evidence="2">
    <location>
        <begin position="19"/>
        <end position="418"/>
    </location>
</feature>
<dbReference type="OrthoDB" id="7699970at2"/>
<comment type="caution">
    <text evidence="3">The sequence shown here is derived from an EMBL/GenBank/DDBJ whole genome shotgun (WGS) entry which is preliminary data.</text>
</comment>
<sequence>MKWALVLILGLFALPLAAQEAATPIIEAQLEQAEVVPGQTVTLRLNILVPTWMPTPPELPSFEGPNLRVRLPPQKTTAISRQVNGETWSGISRRYLLTPMVPGQFILSPQEVGITYVGTDGQTPVTVAAQTEEMTLTGNLPKGAEGLDPFIAANALELTQDLSGPTTDLAPGTSVTRTVTAKIEGTSPIVLPELTTQFDLPAIRTYPASPEITESDGADTLSGTRVETETLMAVGGGQGSVPPVSIDWFNLKTGKVETATVPGFDISVTGPPAKSAQPKRAIGWKLIAIGLVLALVLLAVLRWSLPRARRIVHARKQHYLASEAYARKSLLAAISQKNYPLATKWLAIWRARLPRGETSASEQVSSSFARIGATIYRSASNSDSEAAWLDLARAVRETPTQTKQATKVLPQLNPGHHS</sequence>
<dbReference type="EMBL" id="WMIE01000001">
    <property type="protein sequence ID" value="MTH77063.1"/>
    <property type="molecule type" value="Genomic_DNA"/>
</dbReference>
<accession>A0A6L6J4P6</accession>
<dbReference type="RefSeq" id="WP_155094381.1">
    <property type="nucleotide sequence ID" value="NZ_WMIE01000001.1"/>
</dbReference>
<reference evidence="3 4" key="1">
    <citation type="submission" date="2019-11" db="EMBL/GenBank/DDBJ databases">
        <authorList>
            <person name="Dong K."/>
        </authorList>
    </citation>
    <scope>NUCLEOTIDE SEQUENCE [LARGE SCALE GENOMIC DNA]</scope>
    <source>
        <strain evidence="3 4">NBRC 111993</strain>
    </source>
</reference>
<evidence type="ECO:0000313" key="4">
    <source>
        <dbReference type="Proteomes" id="UP000478183"/>
    </source>
</evidence>
<evidence type="ECO:0000256" key="2">
    <source>
        <dbReference type="SAM" id="SignalP"/>
    </source>
</evidence>
<dbReference type="PANTHER" id="PTHR40940">
    <property type="entry name" value="PROTEIN BATD-RELATED"/>
    <property type="match status" value="1"/>
</dbReference>
<feature type="transmembrane region" description="Helical" evidence="1">
    <location>
        <begin position="282"/>
        <end position="301"/>
    </location>
</feature>
<proteinExistence type="predicted"/>
<evidence type="ECO:0000256" key="1">
    <source>
        <dbReference type="SAM" id="Phobius"/>
    </source>
</evidence>
<keyword evidence="1" id="KW-1133">Transmembrane helix</keyword>
<dbReference type="AlphaFoldDB" id="A0A6L6J4P6"/>
<keyword evidence="1" id="KW-0812">Transmembrane</keyword>
<keyword evidence="2" id="KW-0732">Signal</keyword>
<keyword evidence="1" id="KW-0472">Membrane</keyword>
<evidence type="ECO:0000313" key="3">
    <source>
        <dbReference type="EMBL" id="MTH77063.1"/>
    </source>
</evidence>
<keyword evidence="4" id="KW-1185">Reference proteome</keyword>
<protein>
    <recommendedName>
        <fullName evidence="5">Protein BatD</fullName>
    </recommendedName>
</protein>
<organism evidence="3 4">
    <name type="scientific">Paracoccus aestuariivivens</name>
    <dbReference type="NCBI Taxonomy" id="1820333"/>
    <lineage>
        <taxon>Bacteria</taxon>
        <taxon>Pseudomonadati</taxon>
        <taxon>Pseudomonadota</taxon>
        <taxon>Alphaproteobacteria</taxon>
        <taxon>Rhodobacterales</taxon>
        <taxon>Paracoccaceae</taxon>
        <taxon>Paracoccus</taxon>
    </lineage>
</organism>
<dbReference type="Proteomes" id="UP000478183">
    <property type="component" value="Unassembled WGS sequence"/>
</dbReference>